<dbReference type="AlphaFoldDB" id="F8KVR2"/>
<protein>
    <submittedName>
        <fullName evidence="1">Uncharacterized protein</fullName>
    </submittedName>
</protein>
<gene>
    <name evidence="1" type="ordered locus">PUV_02480</name>
</gene>
<name>F8KVR2_PARAV</name>
<proteinExistence type="predicted"/>
<dbReference type="Proteomes" id="UP000000495">
    <property type="component" value="Chromosome"/>
</dbReference>
<sequence length="63" mass="7454">MPSTKMQLSNTFDCIFHKNLLVIFISSQIHKKQMTRDQNYQGFQIQSIKNFSNLNLINNHQIL</sequence>
<evidence type="ECO:0000313" key="1">
    <source>
        <dbReference type="EMBL" id="CCB85198.1"/>
    </source>
</evidence>
<dbReference type="STRING" id="765952.PUV_02480"/>
<organism evidence="1 2">
    <name type="scientific">Parachlamydia acanthamoebae (strain UV7)</name>
    <dbReference type="NCBI Taxonomy" id="765952"/>
    <lineage>
        <taxon>Bacteria</taxon>
        <taxon>Pseudomonadati</taxon>
        <taxon>Chlamydiota</taxon>
        <taxon>Chlamydiia</taxon>
        <taxon>Parachlamydiales</taxon>
        <taxon>Parachlamydiaceae</taxon>
        <taxon>Parachlamydia</taxon>
    </lineage>
</organism>
<reference evidence="1 2" key="2">
    <citation type="journal article" date="2011" name="Mol. Biol. Evol.">
        <title>Unity in variety--the pan-genome of the Chlamydiae.</title>
        <authorList>
            <person name="Collingro A."/>
            <person name="Tischler P."/>
            <person name="Weinmaier T."/>
            <person name="Penz T."/>
            <person name="Heinz E."/>
            <person name="Brunham R.C."/>
            <person name="Read T.D."/>
            <person name="Bavoil P.M."/>
            <person name="Sachse K."/>
            <person name="Kahane S."/>
            <person name="Friedman M.G."/>
            <person name="Rattei T."/>
            <person name="Myers G.S."/>
            <person name="Horn M."/>
        </authorList>
    </citation>
    <scope>NUCLEOTIDE SEQUENCE [LARGE SCALE GENOMIC DNA]</scope>
    <source>
        <strain evidence="2">UV7</strain>
    </source>
</reference>
<dbReference type="KEGG" id="puv:PUV_02480"/>
<keyword evidence="2" id="KW-1185">Reference proteome</keyword>
<evidence type="ECO:0000313" key="2">
    <source>
        <dbReference type="Proteomes" id="UP000000495"/>
    </source>
</evidence>
<dbReference type="EMBL" id="FR872580">
    <property type="protein sequence ID" value="CCB85198.1"/>
    <property type="molecule type" value="Genomic_DNA"/>
</dbReference>
<accession>F8KVR2</accession>
<reference key="1">
    <citation type="journal article" date="2011" name="Mol. Biol. Evol.">
        <title>Unity in variety -- the pan-genome of the Chlamydiae.</title>
        <authorList>
            <person name="Collingro A."/>
            <person name="Tischler P."/>
            <person name="Weinmaier T."/>
            <person name="Penz T."/>
            <person name="Heinz E."/>
            <person name="Brunham R.C."/>
            <person name="Read T.D."/>
            <person name="Bavoil P.M."/>
            <person name="Sachse K."/>
            <person name="Kahane S."/>
            <person name="Friedman M.G."/>
            <person name="Rattei T."/>
            <person name="Myers G.S.A."/>
            <person name="Horn M."/>
        </authorList>
    </citation>
    <scope>NUCLEOTIDE SEQUENCE</scope>
    <source>
        <strain>UV7</strain>
    </source>
</reference>
<dbReference type="HOGENOM" id="CLU_2881777_0_0_0"/>